<accession>A0A6H1Z8S3</accession>
<evidence type="ECO:0000313" key="3">
    <source>
        <dbReference type="EMBL" id="QJH95941.1"/>
    </source>
</evidence>
<dbReference type="AlphaFoldDB" id="A0A6H1Z8S3"/>
<name>A0A6H1Z8S3_9ZZZZ</name>
<sequence>MKILAISKKRRPLILDCLKDIENPPQFTGISLTRRAHLNILASNSYKPPKQILEAAMKSQNKENPQEQEKSILDVMDTIDLSEINKMSLNNIDIAIKIMAEGKVEWTNLIDDEGEAVECLVENYELLSDELRSDIVKQLIGIISEADAKNSEAPLSSASGEEIKGEDTDTIAEDV</sequence>
<gene>
    <name evidence="2" type="ORF">TM448A00093_0023</name>
    <name evidence="3" type="ORF">TM448B00554_0012</name>
</gene>
<dbReference type="EMBL" id="MT144634">
    <property type="protein sequence ID" value="QJH95941.1"/>
    <property type="molecule type" value="Genomic_DNA"/>
</dbReference>
<proteinExistence type="predicted"/>
<organism evidence="2">
    <name type="scientific">viral metagenome</name>
    <dbReference type="NCBI Taxonomy" id="1070528"/>
    <lineage>
        <taxon>unclassified sequences</taxon>
        <taxon>metagenomes</taxon>
        <taxon>organismal metagenomes</taxon>
    </lineage>
</organism>
<reference evidence="2" key="1">
    <citation type="submission" date="2020-03" db="EMBL/GenBank/DDBJ databases">
        <title>The deep terrestrial virosphere.</title>
        <authorList>
            <person name="Holmfeldt K."/>
            <person name="Nilsson E."/>
            <person name="Simone D."/>
            <person name="Lopez-Fernandez M."/>
            <person name="Wu X."/>
            <person name="de Brujin I."/>
            <person name="Lundin D."/>
            <person name="Andersson A."/>
            <person name="Bertilsson S."/>
            <person name="Dopson M."/>
        </authorList>
    </citation>
    <scope>NUCLEOTIDE SEQUENCE</scope>
    <source>
        <strain evidence="2">TM448A00093</strain>
        <strain evidence="3">TM448B00554</strain>
    </source>
</reference>
<feature type="region of interest" description="Disordered" evidence="1">
    <location>
        <begin position="150"/>
        <end position="175"/>
    </location>
</feature>
<dbReference type="EMBL" id="MT143975">
    <property type="protein sequence ID" value="QJA44293.1"/>
    <property type="molecule type" value="Genomic_DNA"/>
</dbReference>
<evidence type="ECO:0000313" key="2">
    <source>
        <dbReference type="EMBL" id="QJA44293.1"/>
    </source>
</evidence>
<protein>
    <submittedName>
        <fullName evidence="2">Uncharacterized protein</fullName>
    </submittedName>
</protein>
<evidence type="ECO:0000256" key="1">
    <source>
        <dbReference type="SAM" id="MobiDB-lite"/>
    </source>
</evidence>